<keyword evidence="1" id="KW-0812">Transmembrane</keyword>
<feature type="transmembrane region" description="Helical" evidence="1">
    <location>
        <begin position="107"/>
        <end position="124"/>
    </location>
</feature>
<proteinExistence type="predicted"/>
<feature type="transmembrane region" description="Helical" evidence="1">
    <location>
        <begin position="160"/>
        <end position="187"/>
    </location>
</feature>
<feature type="transmembrane region" description="Helical" evidence="1">
    <location>
        <begin position="319"/>
        <end position="336"/>
    </location>
</feature>
<evidence type="ECO:0000256" key="1">
    <source>
        <dbReference type="SAM" id="Phobius"/>
    </source>
</evidence>
<gene>
    <name evidence="2" type="ORF">EG359_12985</name>
</gene>
<keyword evidence="3" id="KW-1185">Reference proteome</keyword>
<reference evidence="2 3" key="1">
    <citation type="submission" date="2018-11" db="EMBL/GenBank/DDBJ databases">
        <title>Proposal to divide the Flavobacteriaceae and reorganize its genera based on Amino Acid Identity values calculated from whole genome sequences.</title>
        <authorList>
            <person name="Nicholson A.C."/>
            <person name="Gulvik C.A."/>
            <person name="Whitney A.M."/>
            <person name="Humrighouse B.W."/>
            <person name="Bell M."/>
            <person name="Holmes B."/>
            <person name="Steigerwalt A.G."/>
            <person name="Villarma A."/>
            <person name="Sheth M."/>
            <person name="Batra D."/>
            <person name="Pryor J."/>
            <person name="Bernardet J.-F."/>
            <person name="Hugo C."/>
            <person name="Kampfer P."/>
            <person name="Newman J."/>
            <person name="McQuiston J.R."/>
        </authorList>
    </citation>
    <scope>NUCLEOTIDE SEQUENCE [LARGE SCALE GENOMIC DNA]</scope>
    <source>
        <strain evidence="2 3">DSM 16927</strain>
    </source>
</reference>
<sequence length="389" mass="46043">MIYNKLGSMKKRLEGFKLGWYLIGVSILCLFKIGFAYYACNGFAFGDWLINYQDGGFKRRGLLGTVFVFFYNSFSIKLQYSVFVAQAIVYILFFYFLSLLFKLKQTNLIDVFLFLTPFCLWGFLSDAAIGCRKDGILWLLFSIFAYFLIKNKFSGFRENILLISFSLSIFIHESFIFYAPYFLFILFLHNRKLDIQKTLKILLAFYIPGVFIFFLGNMNPDYGYTLRLINECGINLQDQNIFQWKENELIKTKYYLENINTISLYLVSFTLQVFFILYYIFLIKKNELSNKKLLLIAFFILIISTIPLFLIAIDIGRWLYNHFILFFIILIFQLPDRKGEMKIMDRSLLNYKNIIFLSLVLIADFIYRVPSYELGIDMGLPLKFLLKFF</sequence>
<protein>
    <recommendedName>
        <fullName evidence="4">EpsG family protein</fullName>
    </recommendedName>
</protein>
<name>A0ABM7BNI0_9FLAO</name>
<keyword evidence="1" id="KW-1133">Transmembrane helix</keyword>
<organism evidence="2 3">
    <name type="scientific">Chryseobacterium joostei</name>
    <dbReference type="NCBI Taxonomy" id="112234"/>
    <lineage>
        <taxon>Bacteria</taxon>
        <taxon>Pseudomonadati</taxon>
        <taxon>Bacteroidota</taxon>
        <taxon>Flavobacteriia</taxon>
        <taxon>Flavobacteriales</taxon>
        <taxon>Weeksellaceae</taxon>
        <taxon>Chryseobacterium group</taxon>
        <taxon>Chryseobacterium</taxon>
    </lineage>
</organism>
<evidence type="ECO:0000313" key="2">
    <source>
        <dbReference type="EMBL" id="AZB00475.1"/>
    </source>
</evidence>
<dbReference type="Proteomes" id="UP000279541">
    <property type="component" value="Chromosome"/>
</dbReference>
<feature type="transmembrane region" description="Helical" evidence="1">
    <location>
        <begin position="83"/>
        <end position="101"/>
    </location>
</feature>
<feature type="transmembrane region" description="Helical" evidence="1">
    <location>
        <begin position="20"/>
        <end position="39"/>
    </location>
</feature>
<feature type="transmembrane region" description="Helical" evidence="1">
    <location>
        <begin position="262"/>
        <end position="281"/>
    </location>
</feature>
<accession>A0ABM7BNI0</accession>
<evidence type="ECO:0008006" key="4">
    <source>
        <dbReference type="Google" id="ProtNLM"/>
    </source>
</evidence>
<evidence type="ECO:0000313" key="3">
    <source>
        <dbReference type="Proteomes" id="UP000279541"/>
    </source>
</evidence>
<dbReference type="EMBL" id="CP033926">
    <property type="protein sequence ID" value="AZB00475.1"/>
    <property type="molecule type" value="Genomic_DNA"/>
</dbReference>
<feature type="transmembrane region" description="Helical" evidence="1">
    <location>
        <begin position="293"/>
        <end position="313"/>
    </location>
</feature>
<keyword evidence="1" id="KW-0472">Membrane</keyword>
<feature type="transmembrane region" description="Helical" evidence="1">
    <location>
        <begin position="199"/>
        <end position="218"/>
    </location>
</feature>
<feature type="transmembrane region" description="Helical" evidence="1">
    <location>
        <begin position="348"/>
        <end position="367"/>
    </location>
</feature>